<dbReference type="eggNOG" id="COG3167">
    <property type="taxonomic scope" value="Bacteria"/>
</dbReference>
<dbReference type="STRING" id="641147.HMPREF9021_00555"/>
<gene>
    <name evidence="3" type="ORF">HMPREF9021_00555</name>
</gene>
<accession>V9HD01</accession>
<dbReference type="OrthoDB" id="9802133at2"/>
<reference evidence="3 4" key="1">
    <citation type="submission" date="2010-03" db="EMBL/GenBank/DDBJ databases">
        <authorList>
            <consortium name="The Broad Institute Genome Sequencing Platform"/>
            <person name="Ward D."/>
            <person name="Earl A."/>
            <person name="Feldgarden M."/>
            <person name="Gevers D."/>
            <person name="Young S."/>
            <person name="Zeng Q."/>
            <person name="Koehrsen M."/>
            <person name="Alvarado L."/>
            <person name="Berlin A.M."/>
            <person name="Borenstein D."/>
            <person name="Chapman S.B."/>
            <person name="Chen Z."/>
            <person name="Engels R."/>
            <person name="Freedman E."/>
            <person name="Gellesch M."/>
            <person name="Goldberg J."/>
            <person name="Griggs A."/>
            <person name="Gujja S."/>
            <person name="Heilman E.R."/>
            <person name="Heiman D.I."/>
            <person name="Hepburn T.A."/>
            <person name="Howarth C."/>
            <person name="Jen D."/>
            <person name="Larson L."/>
            <person name="Mehta T."/>
            <person name="Park D."/>
            <person name="Pearson M."/>
            <person name="Richards J."/>
            <person name="Roberts A."/>
            <person name="Saif S."/>
            <person name="Shea T.D."/>
            <person name="Shenoy N."/>
            <person name="Sisk P."/>
            <person name="Stolte C."/>
            <person name="Sykes S.N."/>
            <person name="Walk T."/>
            <person name="White J."/>
            <person name="Yandava C."/>
            <person name="Izard J."/>
            <person name="Baranova O.V."/>
            <person name="Blanton J.M."/>
            <person name="Tanner A.C."/>
            <person name="Dewhirst F."/>
            <person name="Haas B."/>
            <person name="Nusbaum C."/>
            <person name="Birren B."/>
        </authorList>
    </citation>
    <scope>NUCLEOTIDE SEQUENCE [LARGE SCALE GENOMIC DNA]</scope>
    <source>
        <strain evidence="3 4">ATCC 29453</strain>
    </source>
</reference>
<dbReference type="InterPro" id="IPR007445">
    <property type="entry name" value="PilO"/>
</dbReference>
<keyword evidence="2" id="KW-1133">Transmembrane helix</keyword>
<evidence type="ECO:0000313" key="3">
    <source>
        <dbReference type="EMBL" id="EFG31287.1"/>
    </source>
</evidence>
<dbReference type="Gene3D" id="3.30.70.60">
    <property type="match status" value="1"/>
</dbReference>
<comment type="caution">
    <text evidence="3">The sequence shown here is derived from an EMBL/GenBank/DDBJ whole genome shotgun (WGS) entry which is preliminary data.</text>
</comment>
<feature type="transmembrane region" description="Helical" evidence="2">
    <location>
        <begin position="20"/>
        <end position="37"/>
    </location>
</feature>
<dbReference type="EMBL" id="ADCY02000009">
    <property type="protein sequence ID" value="EFG31287.1"/>
    <property type="molecule type" value="Genomic_DNA"/>
</dbReference>
<keyword evidence="2" id="KW-0472">Membrane</keyword>
<dbReference type="GO" id="GO:0043683">
    <property type="term" value="P:type IV pilus assembly"/>
    <property type="evidence" value="ECO:0007669"/>
    <property type="project" value="InterPro"/>
</dbReference>
<dbReference type="Pfam" id="PF04350">
    <property type="entry name" value="PilO"/>
    <property type="match status" value="1"/>
</dbReference>
<dbReference type="Proteomes" id="UP000017813">
    <property type="component" value="Unassembled WGS sequence"/>
</dbReference>
<evidence type="ECO:0000256" key="1">
    <source>
        <dbReference type="SAM" id="Coils"/>
    </source>
</evidence>
<evidence type="ECO:0008006" key="5">
    <source>
        <dbReference type="Google" id="ProtNLM"/>
    </source>
</evidence>
<sequence length="220" mass="23782">MSSQNFDIQKLHLSSKPVQMLAAIILAVLIVVVAYFASFQSQMETLQTAKDTETELKDKYEKLTIKVANLENLRAELVLIEDSISTLIKQLPTDAEIPNLIQELHQAAASNNLTLNHLIPRQALSEDANIQRLPFSISVTGSYDQLANFARDVGHVSRIVTLSSINIAPEDDKNNKPDSTKPAKPANRFVLTAVASTYKAVDTDLPAASAASGAASAAAQ</sequence>
<evidence type="ECO:0000256" key="2">
    <source>
        <dbReference type="SAM" id="Phobius"/>
    </source>
</evidence>
<dbReference type="HOGENOM" id="CLU_102444_1_0_4"/>
<dbReference type="PIRSF" id="PIRSF016482">
    <property type="entry name" value="PilO"/>
    <property type="match status" value="1"/>
</dbReference>
<dbReference type="GO" id="GO:0043107">
    <property type="term" value="P:type IV pilus-dependent motility"/>
    <property type="evidence" value="ECO:0007669"/>
    <property type="project" value="InterPro"/>
</dbReference>
<keyword evidence="4" id="KW-1185">Reference proteome</keyword>
<evidence type="ECO:0000313" key="4">
    <source>
        <dbReference type="Proteomes" id="UP000017813"/>
    </source>
</evidence>
<dbReference type="RefSeq" id="WP_002641341.1">
    <property type="nucleotide sequence ID" value="NZ_CP019448.1"/>
</dbReference>
<protein>
    <recommendedName>
        <fullName evidence="5">Pilus assembly protein, PilO</fullName>
    </recommendedName>
</protein>
<reference evidence="3 4" key="2">
    <citation type="submission" date="2011-10" db="EMBL/GenBank/DDBJ databases">
        <title>The Genome Sequence of Simonsiella muelleri ATCC 29453.</title>
        <authorList>
            <consortium name="The Broad Institute Genome Sequencing Platform"/>
            <consortium name="The Broad Institute Genome Sequencing Center for Infectious Disease"/>
            <person name="Earl A."/>
            <person name="Ward D."/>
            <person name="Feldgarden M."/>
            <person name="Gevers D."/>
            <person name="Izard J."/>
            <person name="Baranova O.V."/>
            <person name="Blanton J.M."/>
            <person name="Tanner A.C."/>
            <person name="Dewhirst F."/>
            <person name="Young S.K."/>
            <person name="Zeng Q."/>
            <person name="Gargeya S."/>
            <person name="Fitzgerald M."/>
            <person name="Haas B."/>
            <person name="Abouelleil A."/>
            <person name="Alvarado L."/>
            <person name="Arachchi H.M."/>
            <person name="Berlin A."/>
            <person name="Brown A."/>
            <person name="Chapman S.B."/>
            <person name="Chen Z."/>
            <person name="Dunbar C."/>
            <person name="Freedman E."/>
            <person name="Gearin G."/>
            <person name="Goldberg J."/>
            <person name="Griggs A."/>
            <person name="Gujja S."/>
            <person name="Heiman D."/>
            <person name="Howarth C."/>
            <person name="Larson L."/>
            <person name="Lui A."/>
            <person name="MacDonald P.J.P."/>
            <person name="Montmayeur A."/>
            <person name="Murphy C."/>
            <person name="Neiman D."/>
            <person name="Pearson M."/>
            <person name="Priest M."/>
            <person name="Roberts A."/>
            <person name="Saif S."/>
            <person name="Shea T."/>
            <person name="Shenoy N."/>
            <person name="Sisk P."/>
            <person name="Stolte C."/>
            <person name="Sykes S."/>
            <person name="Wortman J."/>
            <person name="Nusbaum C."/>
            <person name="Birren B."/>
        </authorList>
    </citation>
    <scope>NUCLEOTIDE SEQUENCE [LARGE SCALE GENOMIC DNA]</scope>
    <source>
        <strain evidence="3 4">ATCC 29453</strain>
    </source>
</reference>
<dbReference type="PANTHER" id="PTHR39555:SF1">
    <property type="entry name" value="TYPE IV PILUS INNER MEMBRANE COMPONENT PILO"/>
    <property type="match status" value="1"/>
</dbReference>
<name>V9HD01_9NEIS</name>
<feature type="coiled-coil region" evidence="1">
    <location>
        <begin position="46"/>
        <end position="90"/>
    </location>
</feature>
<organism evidence="3 4">
    <name type="scientific">Simonsiella muelleri ATCC 29453</name>
    <dbReference type="NCBI Taxonomy" id="641147"/>
    <lineage>
        <taxon>Bacteria</taxon>
        <taxon>Pseudomonadati</taxon>
        <taxon>Pseudomonadota</taxon>
        <taxon>Betaproteobacteria</taxon>
        <taxon>Neisseriales</taxon>
        <taxon>Neisseriaceae</taxon>
        <taxon>Simonsiella</taxon>
    </lineage>
</organism>
<dbReference type="AlphaFoldDB" id="V9HD01"/>
<keyword evidence="1" id="KW-0175">Coiled coil</keyword>
<keyword evidence="2" id="KW-0812">Transmembrane</keyword>
<dbReference type="PANTHER" id="PTHR39555">
    <property type="entry name" value="FIMBRIAL ASSEMBLY PROTEIN PILO-LIKE PROTEIN-RELATED"/>
    <property type="match status" value="1"/>
</dbReference>
<proteinExistence type="predicted"/>
<dbReference type="KEGG" id="smur:BWP33_10495"/>
<dbReference type="InterPro" id="IPR014717">
    <property type="entry name" value="Transl_elong_EF1B/ribsomal_bS6"/>
</dbReference>